<keyword evidence="2" id="KW-1185">Reference proteome</keyword>
<evidence type="ECO:0000313" key="1">
    <source>
        <dbReference type="EMBL" id="CAL1702827.1"/>
    </source>
</evidence>
<reference evidence="2" key="1">
    <citation type="submission" date="2024-04" db="EMBL/GenBank/DDBJ databases">
        <authorList>
            <person name="Shaw F."/>
            <person name="Minotto A."/>
        </authorList>
    </citation>
    <scope>NUCLEOTIDE SEQUENCE [LARGE SCALE GENOMIC DNA]</scope>
</reference>
<sequence>MVLVAFHSVTPFRFHVAFAPTVSNTTALPNPFTPLAWLQPEIALEVEVARCLFSAMIGAWLWDVLMTFPDEVRMLNTHKVALSDVIYMLSRFVEAFNVHDYVPKWLQNLDRRVYYVFLDIHSCTCQQVSYVVQDHRLVRGIGPSLQLITLLPSCQSRFLLLLIHRDWIWYPVVGHAQRTHHAFQCGRNSYRGNEKLYD</sequence>
<gene>
    <name evidence="1" type="ORF">GFSPODELE1_LOCUS4251</name>
</gene>
<accession>A0ABP1D4K4</accession>
<proteinExistence type="predicted"/>
<organism evidence="1 2">
    <name type="scientific">Somion occarium</name>
    <dbReference type="NCBI Taxonomy" id="3059160"/>
    <lineage>
        <taxon>Eukaryota</taxon>
        <taxon>Fungi</taxon>
        <taxon>Dikarya</taxon>
        <taxon>Basidiomycota</taxon>
        <taxon>Agaricomycotina</taxon>
        <taxon>Agaricomycetes</taxon>
        <taxon>Polyporales</taxon>
        <taxon>Cerrenaceae</taxon>
        <taxon>Somion</taxon>
    </lineage>
</organism>
<evidence type="ECO:0000313" key="2">
    <source>
        <dbReference type="Proteomes" id="UP001497453"/>
    </source>
</evidence>
<dbReference type="EMBL" id="OZ037945">
    <property type="protein sequence ID" value="CAL1702827.1"/>
    <property type="molecule type" value="Genomic_DNA"/>
</dbReference>
<protein>
    <submittedName>
        <fullName evidence="1">Uncharacterized protein</fullName>
    </submittedName>
</protein>
<name>A0ABP1D4K4_9APHY</name>
<dbReference type="Proteomes" id="UP001497453">
    <property type="component" value="Chromosome 2"/>
</dbReference>